<dbReference type="EMBL" id="KV426004">
    <property type="protein sequence ID" value="KZV92664.1"/>
    <property type="molecule type" value="Genomic_DNA"/>
</dbReference>
<dbReference type="SUPFAM" id="SSF56112">
    <property type="entry name" value="Protein kinase-like (PK-like)"/>
    <property type="match status" value="1"/>
</dbReference>
<evidence type="ECO:0000313" key="2">
    <source>
        <dbReference type="Proteomes" id="UP000077266"/>
    </source>
</evidence>
<proteinExistence type="predicted"/>
<evidence type="ECO:0008006" key="3">
    <source>
        <dbReference type="Google" id="ProtNLM"/>
    </source>
</evidence>
<sequence length="360" mass="41124">MFARPLPSSMRELRRDRNPNYHVDPPRWDWVPFEAFFRSNGLTLWTFNGTGLVPPDARTRAPDGFSYRHPDAIEGPPQYFSHMYADLCPARTIDSRDVVIRIISIDDDGLQQKQALERLATGNVASVIGNHAIPVLQWLKFENITFAVFPFLSSQDPSSTWGWEDVSDLLDSIVQMVEAVAFCQFKFVVHRDLFRGNFLSNFVGGQAASLTYLWHMQLNERAKPLRSLFPFRIYLIDFELALCFDEESDLETRFVRGIPLDNPDITYVRPVAPEMRLDVPYDAFAANVWQIGKCILMLPVDLSKISTKLSSLFSQMTSTLPGDRPTASQALASLQEIRSGLSLEQLRDNPPYRPLEDDEW</sequence>
<keyword evidence="2" id="KW-1185">Reference proteome</keyword>
<dbReference type="InterPro" id="IPR011009">
    <property type="entry name" value="Kinase-like_dom_sf"/>
</dbReference>
<dbReference type="OrthoDB" id="2985259at2759"/>
<organism evidence="1 2">
    <name type="scientific">Exidia glandulosa HHB12029</name>
    <dbReference type="NCBI Taxonomy" id="1314781"/>
    <lineage>
        <taxon>Eukaryota</taxon>
        <taxon>Fungi</taxon>
        <taxon>Dikarya</taxon>
        <taxon>Basidiomycota</taxon>
        <taxon>Agaricomycotina</taxon>
        <taxon>Agaricomycetes</taxon>
        <taxon>Auriculariales</taxon>
        <taxon>Exidiaceae</taxon>
        <taxon>Exidia</taxon>
    </lineage>
</organism>
<dbReference type="Gene3D" id="1.10.510.10">
    <property type="entry name" value="Transferase(Phosphotransferase) domain 1"/>
    <property type="match status" value="1"/>
</dbReference>
<evidence type="ECO:0000313" key="1">
    <source>
        <dbReference type="EMBL" id="KZV92664.1"/>
    </source>
</evidence>
<gene>
    <name evidence="1" type="ORF">EXIGLDRAFT_768777</name>
</gene>
<reference evidence="1 2" key="1">
    <citation type="journal article" date="2016" name="Mol. Biol. Evol.">
        <title>Comparative Genomics of Early-Diverging Mushroom-Forming Fungi Provides Insights into the Origins of Lignocellulose Decay Capabilities.</title>
        <authorList>
            <person name="Nagy L.G."/>
            <person name="Riley R."/>
            <person name="Tritt A."/>
            <person name="Adam C."/>
            <person name="Daum C."/>
            <person name="Floudas D."/>
            <person name="Sun H."/>
            <person name="Yadav J.S."/>
            <person name="Pangilinan J."/>
            <person name="Larsson K.H."/>
            <person name="Matsuura K."/>
            <person name="Barry K."/>
            <person name="Labutti K."/>
            <person name="Kuo R."/>
            <person name="Ohm R.A."/>
            <person name="Bhattacharya S.S."/>
            <person name="Shirouzu T."/>
            <person name="Yoshinaga Y."/>
            <person name="Martin F.M."/>
            <person name="Grigoriev I.V."/>
            <person name="Hibbett D.S."/>
        </authorList>
    </citation>
    <scope>NUCLEOTIDE SEQUENCE [LARGE SCALE GENOMIC DNA]</scope>
    <source>
        <strain evidence="1 2">HHB12029</strain>
    </source>
</reference>
<dbReference type="AlphaFoldDB" id="A0A165HZ59"/>
<dbReference type="InParanoid" id="A0A165HZ59"/>
<name>A0A165HZ59_EXIGL</name>
<protein>
    <recommendedName>
        <fullName evidence="3">Protein kinase domain-containing protein</fullName>
    </recommendedName>
</protein>
<dbReference type="Proteomes" id="UP000077266">
    <property type="component" value="Unassembled WGS sequence"/>
</dbReference>
<accession>A0A165HZ59</accession>